<keyword evidence="2" id="KW-0285">Flavoprotein</keyword>
<dbReference type="PANTHER" id="PTHR43314">
    <property type="match status" value="1"/>
</dbReference>
<dbReference type="InterPro" id="IPR017927">
    <property type="entry name" value="FAD-bd_FR_type"/>
</dbReference>
<evidence type="ECO:0000259" key="6">
    <source>
        <dbReference type="PROSITE" id="PS51384"/>
    </source>
</evidence>
<dbReference type="SUPFAM" id="SSF63380">
    <property type="entry name" value="Riboflavin synthase domain-like"/>
    <property type="match status" value="1"/>
</dbReference>
<dbReference type="InterPro" id="IPR001433">
    <property type="entry name" value="OxRdtase_FAD/NAD-bd"/>
</dbReference>
<comment type="cofactor">
    <cofactor evidence="1">
        <name>FAD</name>
        <dbReference type="ChEBI" id="CHEBI:57692"/>
    </cofactor>
</comment>
<keyword evidence="8" id="KW-1185">Reference proteome</keyword>
<dbReference type="Gene3D" id="3.40.50.80">
    <property type="entry name" value="Nucleotide-binding domain of ferredoxin-NADP reductase (FNR) module"/>
    <property type="match status" value="1"/>
</dbReference>
<evidence type="ECO:0000256" key="1">
    <source>
        <dbReference type="ARBA" id="ARBA00001974"/>
    </source>
</evidence>
<protein>
    <submittedName>
        <fullName evidence="7">Ferredoxin--NADP+ reductase</fullName>
    </submittedName>
</protein>
<evidence type="ECO:0000256" key="5">
    <source>
        <dbReference type="ARBA" id="ARBA00023002"/>
    </source>
</evidence>
<proteinExistence type="predicted"/>
<dbReference type="AlphaFoldDB" id="A0A1X7IES6"/>
<dbReference type="InterPro" id="IPR039261">
    <property type="entry name" value="FNR_nucleotide-bd"/>
</dbReference>
<dbReference type="STRING" id="1028.SAMN05661096_00584"/>
<name>A0A1X7IES6_9BACT</name>
<reference evidence="8" key="1">
    <citation type="submission" date="2017-04" db="EMBL/GenBank/DDBJ databases">
        <authorList>
            <person name="Varghese N."/>
            <person name="Submissions S."/>
        </authorList>
    </citation>
    <scope>NUCLEOTIDE SEQUENCE [LARGE SCALE GENOMIC DNA]</scope>
    <source>
        <strain evidence="8">DSM 4125</strain>
    </source>
</reference>
<dbReference type="InterPro" id="IPR001709">
    <property type="entry name" value="Flavoprot_Pyr_Nucl_cyt_Rdtase"/>
</dbReference>
<dbReference type="Pfam" id="PF00175">
    <property type="entry name" value="NAD_binding_1"/>
    <property type="match status" value="1"/>
</dbReference>
<evidence type="ECO:0000313" key="7">
    <source>
        <dbReference type="EMBL" id="SMG13245.1"/>
    </source>
</evidence>
<dbReference type="Gene3D" id="2.40.30.10">
    <property type="entry name" value="Translation factors"/>
    <property type="match status" value="1"/>
</dbReference>
<sequence>MAHLSDYDTRKQYFAIVKKTRRLSPEDSEEVRELVLEVKDPEFGCEIDQSFGVLVKSYDDFGNTDHLRLYSVADLPKRTKNHTTITMLVKRCSYVDAFSGELYDGIVSNYLCDRKAGDKITITGPYELPFKIPEDRSANLILIGMGTGIAPFRAFIKHIYNNIEDWTGRILLFYGAKTGLELLYQNEKDDDLTNYYSEDTFKAIHAYSPRPLWNDTVVLDQSIEERAEEIVDMLSVLNTYIYVAGHAKVKEGLDKAFSEIMGSEEKWQARKAELVAGKKWVELIY</sequence>
<dbReference type="EMBL" id="FXAW01000001">
    <property type="protein sequence ID" value="SMG13245.1"/>
    <property type="molecule type" value="Genomic_DNA"/>
</dbReference>
<accession>A0A1X7IES6</accession>
<dbReference type="OrthoDB" id="9789468at2"/>
<evidence type="ECO:0000256" key="2">
    <source>
        <dbReference type="ARBA" id="ARBA00022630"/>
    </source>
</evidence>
<keyword evidence="5" id="KW-0560">Oxidoreductase</keyword>
<evidence type="ECO:0000313" key="8">
    <source>
        <dbReference type="Proteomes" id="UP000193804"/>
    </source>
</evidence>
<dbReference type="SUPFAM" id="SSF52343">
    <property type="entry name" value="Ferredoxin reductase-like, C-terminal NADP-linked domain"/>
    <property type="match status" value="1"/>
</dbReference>
<evidence type="ECO:0000256" key="4">
    <source>
        <dbReference type="ARBA" id="ARBA00022857"/>
    </source>
</evidence>
<dbReference type="InterPro" id="IPR015701">
    <property type="entry name" value="FNR"/>
</dbReference>
<keyword evidence="3" id="KW-0274">FAD</keyword>
<feature type="domain" description="FAD-binding FR-type" evidence="6">
    <location>
        <begin position="10"/>
        <end position="132"/>
    </location>
</feature>
<evidence type="ECO:0000256" key="3">
    <source>
        <dbReference type="ARBA" id="ARBA00022827"/>
    </source>
</evidence>
<dbReference type="PRINTS" id="PR00371">
    <property type="entry name" value="FPNCR"/>
</dbReference>
<dbReference type="Proteomes" id="UP000193804">
    <property type="component" value="Unassembled WGS sequence"/>
</dbReference>
<keyword evidence="4" id="KW-0521">NADP</keyword>
<dbReference type="RefSeq" id="WP_085515582.1">
    <property type="nucleotide sequence ID" value="NZ_FXAW01000001.1"/>
</dbReference>
<dbReference type="InterPro" id="IPR017938">
    <property type="entry name" value="Riboflavin_synthase-like_b-brl"/>
</dbReference>
<dbReference type="GO" id="GO:0016491">
    <property type="term" value="F:oxidoreductase activity"/>
    <property type="evidence" value="ECO:0007669"/>
    <property type="project" value="UniProtKB-KW"/>
</dbReference>
<dbReference type="PROSITE" id="PS51384">
    <property type="entry name" value="FAD_FR"/>
    <property type="match status" value="1"/>
</dbReference>
<gene>
    <name evidence="7" type="ORF">SAMN05661096_00584</name>
</gene>
<organism evidence="7 8">
    <name type="scientific">Marivirga sericea</name>
    <dbReference type="NCBI Taxonomy" id="1028"/>
    <lineage>
        <taxon>Bacteria</taxon>
        <taxon>Pseudomonadati</taxon>
        <taxon>Bacteroidota</taxon>
        <taxon>Cytophagia</taxon>
        <taxon>Cytophagales</taxon>
        <taxon>Marivirgaceae</taxon>
        <taxon>Marivirga</taxon>
    </lineage>
</organism>